<dbReference type="InterPro" id="IPR051203">
    <property type="entry name" value="Polysaccharide_Synthase-Rel"/>
</dbReference>
<dbReference type="Proteomes" id="UP000664698">
    <property type="component" value="Unassembled WGS sequence"/>
</dbReference>
<evidence type="ECO:0000256" key="1">
    <source>
        <dbReference type="ARBA" id="ARBA00007430"/>
    </source>
</evidence>
<evidence type="ECO:0000259" key="2">
    <source>
        <dbReference type="Pfam" id="PF02719"/>
    </source>
</evidence>
<evidence type="ECO:0000313" key="4">
    <source>
        <dbReference type="Proteomes" id="UP000664698"/>
    </source>
</evidence>
<dbReference type="RefSeq" id="WP_206569470.1">
    <property type="nucleotide sequence ID" value="NZ_JAFKCW010000002.1"/>
</dbReference>
<dbReference type="SUPFAM" id="SSF51735">
    <property type="entry name" value="NAD(P)-binding Rossmann-fold domains"/>
    <property type="match status" value="1"/>
</dbReference>
<reference evidence="3 4" key="1">
    <citation type="submission" date="2021-03" db="EMBL/GenBank/DDBJ databases">
        <title>novel species isolated from a fishpond in China.</title>
        <authorList>
            <person name="Lu H."/>
            <person name="Cai Z."/>
        </authorList>
    </citation>
    <scope>NUCLEOTIDE SEQUENCE [LARGE SCALE GENOMIC DNA]</scope>
    <source>
        <strain evidence="3 4">JCM 31546</strain>
    </source>
</reference>
<accession>A0ABS3BQX9</accession>
<organism evidence="3 4">
    <name type="scientific">Algoriphagus aestuariicola</name>
    <dbReference type="NCBI Taxonomy" id="1852016"/>
    <lineage>
        <taxon>Bacteria</taxon>
        <taxon>Pseudomonadati</taxon>
        <taxon>Bacteroidota</taxon>
        <taxon>Cytophagia</taxon>
        <taxon>Cytophagales</taxon>
        <taxon>Cyclobacteriaceae</taxon>
        <taxon>Algoriphagus</taxon>
    </lineage>
</organism>
<name>A0ABS3BQX9_9BACT</name>
<evidence type="ECO:0000313" key="3">
    <source>
        <dbReference type="EMBL" id="MBN7801485.1"/>
    </source>
</evidence>
<dbReference type="Pfam" id="PF02719">
    <property type="entry name" value="Polysacc_synt_2"/>
    <property type="match status" value="1"/>
</dbReference>
<dbReference type="PANTHER" id="PTHR43318">
    <property type="entry name" value="UDP-N-ACETYLGLUCOSAMINE 4,6-DEHYDRATASE"/>
    <property type="match status" value="1"/>
</dbReference>
<comment type="similarity">
    <text evidence="1">Belongs to the polysaccharide synthase family.</text>
</comment>
<dbReference type="EMBL" id="JAFKCW010000002">
    <property type="protein sequence ID" value="MBN7801485.1"/>
    <property type="molecule type" value="Genomic_DNA"/>
</dbReference>
<proteinExistence type="inferred from homology"/>
<feature type="domain" description="Polysaccharide biosynthesis protein CapD-like" evidence="2">
    <location>
        <begin position="72"/>
        <end position="300"/>
    </location>
</feature>
<dbReference type="PANTHER" id="PTHR43318:SF1">
    <property type="entry name" value="POLYSACCHARIDE BIOSYNTHESIS PROTEIN EPSC-RELATED"/>
    <property type="match status" value="1"/>
</dbReference>
<keyword evidence="4" id="KW-1185">Reference proteome</keyword>
<dbReference type="Gene3D" id="3.40.50.720">
    <property type="entry name" value="NAD(P)-binding Rossmann-like Domain"/>
    <property type="match status" value="1"/>
</dbReference>
<gene>
    <name evidence="3" type="ORF">J0A67_11475</name>
</gene>
<dbReference type="InterPro" id="IPR003869">
    <property type="entry name" value="Polysac_CapD-like"/>
</dbReference>
<protein>
    <submittedName>
        <fullName evidence="3">Polysaccharide biosynthesis protein</fullName>
    </submittedName>
</protein>
<sequence length="466" mass="53157">MKERAFSEIWKLSPNVGDANCYQELVKYTRQIIEIYKDQGRLDVDPLESARKRVLRLPKEQLEKELKGAICLVSGGLGCIGSSLIKELLEFDVQEIVVIDKVEFQGVPWDDRIRYYQCDVLDRVFVAEIFSKHQPHIVFHTAAQRNPGLAEKQISESVTTNVFGTLRMVRAAENTASVRKFVFCSTGKASRYFTEEVYAATKKMCEYILDVQSRNSKIVYSMARFTHVVDNSLMDLELRDSVMQGKHVRIHSPGKFVTAQNAREASYLLLNSLLYGSKGRCNFLIVKNLEWPVESLELALYHISMSDKEIPIVFSGNPIGYTEKFFRGQMDWSKPAELNLLINVYENRIRRLNEAEDIIVSNIVKCSKSVLNWALDNLRSATTKEEVKANLMAGLKGIVTETLSEADKRDTVNILNWGLDKKILAAEKATASDYGAIIPMLFQSLENTSYYPQVEHLLEMSHYQKH</sequence>
<dbReference type="InterPro" id="IPR036291">
    <property type="entry name" value="NAD(P)-bd_dom_sf"/>
</dbReference>
<comment type="caution">
    <text evidence="3">The sequence shown here is derived from an EMBL/GenBank/DDBJ whole genome shotgun (WGS) entry which is preliminary data.</text>
</comment>